<comment type="function">
    <text evidence="13">Part of the Sec protein translocase complex. Interacts with the SecYEG preprotein conducting channel. Has a central role in coupling the hydrolysis of ATP to the transfer of proteins into and across the cell membrane, serving as an ATP-driven molecular motor driving the stepwise translocation of polypeptide chains across the membrane.</text>
</comment>
<proteinExistence type="inferred from homology"/>
<dbReference type="Pfam" id="PF21090">
    <property type="entry name" value="P-loop_SecA"/>
    <property type="match status" value="1"/>
</dbReference>
<dbReference type="PANTHER" id="PTHR30612">
    <property type="entry name" value="SECA INNER MEMBRANE COMPONENT OF SEC PROTEIN SECRETION SYSTEM"/>
    <property type="match status" value="1"/>
</dbReference>
<dbReference type="GO" id="GO:0005524">
    <property type="term" value="F:ATP binding"/>
    <property type="evidence" value="ECO:0007669"/>
    <property type="project" value="UniProtKB-UniRule"/>
</dbReference>
<evidence type="ECO:0000259" key="16">
    <source>
        <dbReference type="PROSITE" id="PS51192"/>
    </source>
</evidence>
<evidence type="ECO:0000256" key="8">
    <source>
        <dbReference type="ARBA" id="ARBA00022840"/>
    </source>
</evidence>
<evidence type="ECO:0000256" key="9">
    <source>
        <dbReference type="ARBA" id="ARBA00022927"/>
    </source>
</evidence>
<dbReference type="SMART" id="SM00957">
    <property type="entry name" value="SecA_DEAD"/>
    <property type="match status" value="1"/>
</dbReference>
<comment type="subunit">
    <text evidence="13">Monomer and homodimer. Part of the essential Sec protein translocation apparatus which comprises SecA, SecYEG and auxiliary proteins SecDF. Other proteins may also be involved.</text>
</comment>
<evidence type="ECO:0000256" key="13">
    <source>
        <dbReference type="HAMAP-Rule" id="MF_01382"/>
    </source>
</evidence>
<dbReference type="FunFam" id="3.40.50.300:FF:000246">
    <property type="entry name" value="Preprotein translocase subunit SecA"/>
    <property type="match status" value="1"/>
</dbReference>
<evidence type="ECO:0000256" key="4">
    <source>
        <dbReference type="ARBA" id="ARBA00022475"/>
    </source>
</evidence>
<dbReference type="GO" id="GO:0065002">
    <property type="term" value="P:intracellular protein transmembrane transport"/>
    <property type="evidence" value="ECO:0007669"/>
    <property type="project" value="UniProtKB-UniRule"/>
</dbReference>
<dbReference type="InterPro" id="IPR036266">
    <property type="entry name" value="SecA_Wing/Scaffold_sf"/>
</dbReference>
<keyword evidence="6" id="KW-0997">Cell inner membrane</keyword>
<feature type="binding site" evidence="13">
    <location>
        <position position="177"/>
    </location>
    <ligand>
        <name>ATP</name>
        <dbReference type="ChEBI" id="CHEBI:30616"/>
    </ligand>
</feature>
<dbReference type="OrthoDB" id="9805579at2"/>
<keyword evidence="12 13" id="KW-0472">Membrane</keyword>
<dbReference type="AlphaFoldDB" id="A0A368ZF43"/>
<dbReference type="NCBIfam" id="TIGR00963">
    <property type="entry name" value="secA"/>
    <property type="match status" value="1"/>
</dbReference>
<dbReference type="SUPFAM" id="SSF52540">
    <property type="entry name" value="P-loop containing nucleoside triphosphate hydrolases"/>
    <property type="match status" value="2"/>
</dbReference>
<keyword evidence="8 13" id="KW-0067">ATP-binding</keyword>
<dbReference type="PROSITE" id="PS51192">
    <property type="entry name" value="HELICASE_ATP_BIND_1"/>
    <property type="match status" value="1"/>
</dbReference>
<dbReference type="CDD" id="cd17928">
    <property type="entry name" value="DEXDc_SecA"/>
    <property type="match status" value="1"/>
</dbReference>
<dbReference type="Gene3D" id="1.10.3060.10">
    <property type="entry name" value="Helical scaffold and wing domains of SecA"/>
    <property type="match status" value="1"/>
</dbReference>
<dbReference type="CDD" id="cd18803">
    <property type="entry name" value="SF2_C_secA"/>
    <property type="match status" value="1"/>
</dbReference>
<evidence type="ECO:0000256" key="12">
    <source>
        <dbReference type="ARBA" id="ARBA00023136"/>
    </source>
</evidence>
<evidence type="ECO:0000256" key="7">
    <source>
        <dbReference type="ARBA" id="ARBA00022741"/>
    </source>
</evidence>
<dbReference type="InterPro" id="IPR011116">
    <property type="entry name" value="SecA_Wing/Scaffold"/>
</dbReference>
<dbReference type="HAMAP" id="MF_01382">
    <property type="entry name" value="SecA"/>
    <property type="match status" value="1"/>
</dbReference>
<dbReference type="PROSITE" id="PS01312">
    <property type="entry name" value="SECA"/>
    <property type="match status" value="1"/>
</dbReference>
<evidence type="ECO:0000256" key="5">
    <source>
        <dbReference type="ARBA" id="ARBA00022490"/>
    </source>
</evidence>
<dbReference type="InterPro" id="IPR027417">
    <property type="entry name" value="P-loop_NTPase"/>
</dbReference>
<keyword evidence="4 13" id="KW-1003">Cell membrane</keyword>
<evidence type="ECO:0000313" key="19">
    <source>
        <dbReference type="EMBL" id="RCW91526.1"/>
    </source>
</evidence>
<dbReference type="Pfam" id="PF07516">
    <property type="entry name" value="SecA_SW"/>
    <property type="match status" value="1"/>
</dbReference>
<dbReference type="InterPro" id="IPR001650">
    <property type="entry name" value="Helicase_C-like"/>
</dbReference>
<dbReference type="Pfam" id="PF01043">
    <property type="entry name" value="SecA_PP_bind"/>
    <property type="match status" value="1"/>
</dbReference>
<dbReference type="SUPFAM" id="SSF81767">
    <property type="entry name" value="Pre-protein crosslinking domain of SecA"/>
    <property type="match status" value="1"/>
</dbReference>
<dbReference type="GO" id="GO:0005829">
    <property type="term" value="C:cytosol"/>
    <property type="evidence" value="ECO:0007669"/>
    <property type="project" value="TreeGrafter"/>
</dbReference>
<sequence>MTFLDKVLKVFVGDKSKQDVSAIKPIVEKIKTFEKALEALSHDELRAKTAEFKAKIAEVRQPLNTKKEALLEKAKLTEDIDDREDIYLEVDKIDDEIYEVTEKVLNDILPEAFAVVKETAKRFVHNTEIPVTANAFDREISGEHDYVTLEDDKAVWANSWDAAGKAITWDMIHYDVQLIGGIAMHQGKIAEMQTGEGKTLVATLPVYLNALAGKGVHLVTVNDYLAKRDSAWMAPIFQFHGMSVDCIDYHTPNSDARRKAYNADITYGTNNEFGFDYLRDNMANSPEDLVQRPHHFAIVDEVDSVLVDDARTPLIISGPVPKGDVHEFDALKPKVNAIEEVQRKYLVGVLAEAKKLIAAGDTKEGGFQLLRAYRGIPKNKALIKFLSEEGVKQLLQKTENYYMQDNNREMPTVDAELYYVIDEKNNQVELTDKGVDFLSGEDDPDFFVMPEMGTEIAKIESKGLSSEEEAELKEELFRDFGIKSERIHTLNQLLKAYALFEKDNQYVVMDNKVMIVDEQTGRIMDGRRYSDGLHQAIEAKENVKIEAATQTFATVTLQNYFRMYRKLSGMTGTAVTEAGELWEIYKLDVVEIPTNKPIARDDRDDLVYKTKREKYNAVIDEVVSLSNAGRPVLIGTTNVEISELLGKMLSIRKIDHNVLNAKQHKKEADIVAQAGNAGQVTIATNMAGRGTDIKLSDEVKAAGGLAIVGTERHDSRRVDRQLRGRAGRQGDPGSSQFYVSLEDNLMRLFGSERIAKMMDRMGLKEGEVIQHGMISKSIERAQKKVEENNFGVRKRLLEYDDVMNAQREVVYKRRRNALHGERLRVDLANMIYDTSEGIAMSNKEANDFKNFEFELIRYFSMPSPITEAEFGKKNATEIAGIIYKAAFKHYREKMQRAADLAFPVIENVYNTQRDRFKRIVVPFTDGVKNLQVVTDLEKAYETKGTQLINDFEKNITLAIVDDAWKEHLRKMDELKQSVQLAVHEQKDPLLIYKFESFELFKGMIDQVNKDVISFLFKGEIPQETADTIQEAKQQKQEKLETQKEEIPNLDERSSQSRQVGEGASRQQQQVVETVVRDQPKIGRNDKVTIKNVMSGESKAVKYKQAIPLLEKGEWVLVE</sequence>
<keyword evidence="11 13" id="KW-0811">Translocation</keyword>
<evidence type="ECO:0000256" key="15">
    <source>
        <dbReference type="SAM" id="MobiDB-lite"/>
    </source>
</evidence>
<dbReference type="SUPFAM" id="SSF81886">
    <property type="entry name" value="Helical scaffold and wing domains of SecA"/>
    <property type="match status" value="1"/>
</dbReference>
<evidence type="ECO:0000256" key="14">
    <source>
        <dbReference type="RuleBase" id="RU003874"/>
    </source>
</evidence>
<dbReference type="RefSeq" id="WP_114310031.1">
    <property type="nucleotide sequence ID" value="NZ_QPJO01000003.1"/>
</dbReference>
<dbReference type="EMBL" id="QPJO01000003">
    <property type="protein sequence ID" value="RCW91526.1"/>
    <property type="molecule type" value="Genomic_DNA"/>
</dbReference>
<dbReference type="SMART" id="SM00958">
    <property type="entry name" value="SecA_PP_bind"/>
    <property type="match status" value="1"/>
</dbReference>
<dbReference type="EC" id="7.4.2.8" evidence="13"/>
<dbReference type="GO" id="GO:0005886">
    <property type="term" value="C:plasma membrane"/>
    <property type="evidence" value="ECO:0007669"/>
    <property type="project" value="UniProtKB-SubCell"/>
</dbReference>
<name>A0A368ZF43_9FLAO</name>
<dbReference type="GO" id="GO:0008564">
    <property type="term" value="F:protein-exporting ATPase activity"/>
    <property type="evidence" value="ECO:0007669"/>
    <property type="project" value="UniProtKB-EC"/>
</dbReference>
<dbReference type="GO" id="GO:0006605">
    <property type="term" value="P:protein targeting"/>
    <property type="evidence" value="ECO:0007669"/>
    <property type="project" value="UniProtKB-UniRule"/>
</dbReference>
<dbReference type="PRINTS" id="PR00906">
    <property type="entry name" value="SECA"/>
</dbReference>
<accession>A0A368ZF43</accession>
<feature type="domain" description="SecA family profile" evidence="18">
    <location>
        <begin position="5"/>
        <end position="770"/>
    </location>
</feature>
<gene>
    <name evidence="13" type="primary">secA</name>
    <name evidence="19" type="ORF">DFQ08_103356</name>
</gene>
<keyword evidence="3 13" id="KW-0813">Transport</keyword>
<keyword evidence="5 13" id="KW-0963">Cytoplasm</keyword>
<feature type="binding site" evidence="13">
    <location>
        <position position="692"/>
    </location>
    <ligand>
        <name>ATP</name>
        <dbReference type="ChEBI" id="CHEBI:30616"/>
    </ligand>
</feature>
<comment type="caution">
    <text evidence="19">The sequence shown here is derived from an EMBL/GenBank/DDBJ whole genome shotgun (WGS) entry which is preliminary data.</text>
</comment>
<dbReference type="InterPro" id="IPR014018">
    <property type="entry name" value="SecA_motor_DEAD"/>
</dbReference>
<keyword evidence="10 13" id="KW-1278">Translocase</keyword>
<feature type="domain" description="Helicase ATP-binding" evidence="16">
    <location>
        <begin position="179"/>
        <end position="338"/>
    </location>
</feature>
<dbReference type="FunFam" id="3.40.50.300:FF:000694">
    <property type="entry name" value="Preprotein translocase subunit SecA"/>
    <property type="match status" value="1"/>
</dbReference>
<dbReference type="Gene3D" id="3.90.1440.10">
    <property type="entry name" value="SecA, preprotein cross-linking domain"/>
    <property type="match status" value="1"/>
</dbReference>
<dbReference type="GO" id="GO:0031522">
    <property type="term" value="C:cell envelope Sec protein transport complex"/>
    <property type="evidence" value="ECO:0007669"/>
    <property type="project" value="TreeGrafter"/>
</dbReference>
<comment type="similarity">
    <text evidence="2 13 14">Belongs to the SecA family.</text>
</comment>
<dbReference type="Proteomes" id="UP000253436">
    <property type="component" value="Unassembled WGS sequence"/>
</dbReference>
<dbReference type="NCBIfam" id="NF009536">
    <property type="entry name" value="PRK12901.1"/>
    <property type="match status" value="1"/>
</dbReference>
<dbReference type="Gene3D" id="3.40.50.300">
    <property type="entry name" value="P-loop containing nucleotide triphosphate hydrolases"/>
    <property type="match status" value="2"/>
</dbReference>
<dbReference type="InterPro" id="IPR044722">
    <property type="entry name" value="SecA_SF2_C"/>
</dbReference>
<keyword evidence="7 13" id="KW-0547">Nucleotide-binding</keyword>
<dbReference type="InterPro" id="IPR020937">
    <property type="entry name" value="SecA_CS"/>
</dbReference>
<protein>
    <recommendedName>
        <fullName evidence="13 14">Protein translocase subunit SecA</fullName>
        <ecNumber evidence="13">7.4.2.8</ecNumber>
    </recommendedName>
</protein>
<dbReference type="PROSITE" id="PS51196">
    <property type="entry name" value="SECA_MOTOR_DEAD"/>
    <property type="match status" value="1"/>
</dbReference>
<dbReference type="InterPro" id="IPR011115">
    <property type="entry name" value="SecA_DEAD"/>
</dbReference>
<dbReference type="GO" id="GO:0017038">
    <property type="term" value="P:protein import"/>
    <property type="evidence" value="ECO:0007669"/>
    <property type="project" value="InterPro"/>
</dbReference>
<dbReference type="PANTHER" id="PTHR30612:SF0">
    <property type="entry name" value="CHLOROPLAST PROTEIN-TRANSPORTING ATPASE"/>
    <property type="match status" value="1"/>
</dbReference>
<dbReference type="InterPro" id="IPR014001">
    <property type="entry name" value="Helicase_ATP-bd"/>
</dbReference>
<evidence type="ECO:0000256" key="10">
    <source>
        <dbReference type="ARBA" id="ARBA00022967"/>
    </source>
</evidence>
<keyword evidence="9 13" id="KW-0653">Protein transport</keyword>
<evidence type="ECO:0000256" key="11">
    <source>
        <dbReference type="ARBA" id="ARBA00023010"/>
    </source>
</evidence>
<dbReference type="Pfam" id="PF07517">
    <property type="entry name" value="SecA_DEAD"/>
    <property type="match status" value="1"/>
</dbReference>
<evidence type="ECO:0000313" key="20">
    <source>
        <dbReference type="Proteomes" id="UP000253436"/>
    </source>
</evidence>
<dbReference type="InterPro" id="IPR036670">
    <property type="entry name" value="SecA_X-link_sf"/>
</dbReference>
<reference evidence="19 20" key="1">
    <citation type="submission" date="2018-07" db="EMBL/GenBank/DDBJ databases">
        <title>Genomic Encyclopedia of Type Strains, Phase III (KMG-III): the genomes of soil and plant-associated and newly described type strains.</title>
        <authorList>
            <person name="Whitman W."/>
        </authorList>
    </citation>
    <scope>NUCLEOTIDE SEQUENCE [LARGE SCALE GENOMIC DNA]</scope>
    <source>
        <strain evidence="19 20">CECT 7958</strain>
    </source>
</reference>
<organism evidence="19 20">
    <name type="scientific">Winogradskyella arenosi</name>
    <dbReference type="NCBI Taxonomy" id="533325"/>
    <lineage>
        <taxon>Bacteria</taxon>
        <taxon>Pseudomonadati</taxon>
        <taxon>Bacteroidota</taxon>
        <taxon>Flavobacteriia</taxon>
        <taxon>Flavobacteriales</taxon>
        <taxon>Flavobacteriaceae</taxon>
        <taxon>Winogradskyella</taxon>
    </lineage>
</organism>
<comment type="subcellular location">
    <subcellularLocation>
        <location evidence="13">Cell membrane</location>
        <topology evidence="13">Peripheral membrane protein</topology>
        <orientation evidence="13">Cytoplasmic side</orientation>
    </subcellularLocation>
    <subcellularLocation>
        <location evidence="1 13">Cytoplasm</location>
    </subcellularLocation>
    <text evidence="13">Distribution is 50-50.</text>
</comment>
<feature type="domain" description="Helicase C-terminal" evidence="17">
    <location>
        <begin position="602"/>
        <end position="786"/>
    </location>
</feature>
<dbReference type="InterPro" id="IPR011130">
    <property type="entry name" value="SecA_preprotein_X-link_dom"/>
</dbReference>
<keyword evidence="20" id="KW-1185">Reference proteome</keyword>
<dbReference type="InterPro" id="IPR000185">
    <property type="entry name" value="SecA"/>
</dbReference>
<evidence type="ECO:0000259" key="18">
    <source>
        <dbReference type="PROSITE" id="PS51196"/>
    </source>
</evidence>
<evidence type="ECO:0000256" key="1">
    <source>
        <dbReference type="ARBA" id="ARBA00004496"/>
    </source>
</evidence>
<dbReference type="GO" id="GO:0043952">
    <property type="term" value="P:protein transport by the Sec complex"/>
    <property type="evidence" value="ECO:0007669"/>
    <property type="project" value="TreeGrafter"/>
</dbReference>
<feature type="region of interest" description="Disordered" evidence="15">
    <location>
        <begin position="1027"/>
        <end position="1075"/>
    </location>
</feature>
<evidence type="ECO:0000256" key="6">
    <source>
        <dbReference type="ARBA" id="ARBA00022519"/>
    </source>
</evidence>
<evidence type="ECO:0000259" key="17">
    <source>
        <dbReference type="PROSITE" id="PS51194"/>
    </source>
</evidence>
<feature type="binding site" evidence="13">
    <location>
        <begin position="195"/>
        <end position="199"/>
    </location>
    <ligand>
        <name>ATP</name>
        <dbReference type="ChEBI" id="CHEBI:30616"/>
    </ligand>
</feature>
<feature type="compositionally biased region" description="Basic and acidic residues" evidence="15">
    <location>
        <begin position="1032"/>
        <end position="1054"/>
    </location>
</feature>
<evidence type="ECO:0000256" key="3">
    <source>
        <dbReference type="ARBA" id="ARBA00022448"/>
    </source>
</evidence>
<dbReference type="PROSITE" id="PS51194">
    <property type="entry name" value="HELICASE_CTER"/>
    <property type="match status" value="1"/>
</dbReference>
<comment type="catalytic activity">
    <reaction evidence="13">
        <text>ATP + H2O + cellular proteinSide 1 = ADP + phosphate + cellular proteinSide 2.</text>
        <dbReference type="EC" id="7.4.2.8"/>
    </reaction>
</comment>
<evidence type="ECO:0000256" key="2">
    <source>
        <dbReference type="ARBA" id="ARBA00007650"/>
    </source>
</evidence>